<reference evidence="1" key="1">
    <citation type="submission" date="2018-01" db="EMBL/GenBank/DDBJ databases">
        <title>An insight into the sialome of Amazonian anophelines.</title>
        <authorList>
            <person name="Ribeiro J.M."/>
            <person name="Scarpassa V."/>
            <person name="Calvo E."/>
        </authorList>
    </citation>
    <scope>NUCLEOTIDE SEQUENCE</scope>
</reference>
<evidence type="ECO:0000313" key="1">
    <source>
        <dbReference type="EMBL" id="MBW72542.1"/>
    </source>
</evidence>
<accession>A0A2M4D4N8</accession>
<dbReference type="AlphaFoldDB" id="A0A2M4D4N8"/>
<proteinExistence type="predicted"/>
<protein>
    <submittedName>
        <fullName evidence="1">Putative secreted protein</fullName>
    </submittedName>
</protein>
<dbReference type="EMBL" id="GGFL01008364">
    <property type="protein sequence ID" value="MBW72542.1"/>
    <property type="molecule type" value="Transcribed_RNA"/>
</dbReference>
<sequence>MPTLSRSRPFSFLQNSILFWITKLATVLRYVASFSLKLFSNLSNVMPRFRLSTMYLTQEKVLCLPVSGSWQNSQFSLLVIFILANQYLL</sequence>
<organism evidence="1">
    <name type="scientific">Anopheles darlingi</name>
    <name type="common">Mosquito</name>
    <dbReference type="NCBI Taxonomy" id="43151"/>
    <lineage>
        <taxon>Eukaryota</taxon>
        <taxon>Metazoa</taxon>
        <taxon>Ecdysozoa</taxon>
        <taxon>Arthropoda</taxon>
        <taxon>Hexapoda</taxon>
        <taxon>Insecta</taxon>
        <taxon>Pterygota</taxon>
        <taxon>Neoptera</taxon>
        <taxon>Endopterygota</taxon>
        <taxon>Diptera</taxon>
        <taxon>Nematocera</taxon>
        <taxon>Culicoidea</taxon>
        <taxon>Culicidae</taxon>
        <taxon>Anophelinae</taxon>
        <taxon>Anopheles</taxon>
    </lineage>
</organism>
<name>A0A2M4D4N8_ANODA</name>